<dbReference type="SMART" id="SM00349">
    <property type="entry name" value="KRAB"/>
    <property type="match status" value="2"/>
</dbReference>
<gene>
    <name evidence="17" type="primary">LOC117668141</name>
</gene>
<feature type="domain" description="C2H2-type" evidence="13">
    <location>
        <begin position="382"/>
        <end position="409"/>
    </location>
</feature>
<keyword evidence="10" id="KW-0539">Nucleus</keyword>
<dbReference type="PROSITE" id="PS00028">
    <property type="entry name" value="ZINC_FINGER_C2H2_1"/>
    <property type="match status" value="10"/>
</dbReference>
<evidence type="ECO:0000256" key="9">
    <source>
        <dbReference type="ARBA" id="ARBA00023163"/>
    </source>
</evidence>
<dbReference type="InterPro" id="IPR003309">
    <property type="entry name" value="SCAN_dom"/>
</dbReference>
<evidence type="ECO:0000256" key="3">
    <source>
        <dbReference type="ARBA" id="ARBA00022723"/>
    </source>
</evidence>
<dbReference type="PROSITE" id="PS50157">
    <property type="entry name" value="ZINC_FINGER_C2H2_2"/>
    <property type="match status" value="12"/>
</dbReference>
<dbReference type="Gene3D" id="3.30.160.60">
    <property type="entry name" value="Classic Zinc Finger"/>
    <property type="match status" value="12"/>
</dbReference>
<dbReference type="InParanoid" id="A0A6P9C0M6"/>
<dbReference type="FunFam" id="1.10.4020.10:FF:000005">
    <property type="entry name" value="Uncharacterized protein"/>
    <property type="match status" value="1"/>
</dbReference>
<accession>A0A6P9C0M6</accession>
<feature type="domain" description="KRAB" evidence="15">
    <location>
        <begin position="28"/>
        <end position="105"/>
    </location>
</feature>
<dbReference type="GO" id="GO:0000981">
    <property type="term" value="F:DNA-binding transcription factor activity, RNA polymerase II-specific"/>
    <property type="evidence" value="ECO:0007669"/>
    <property type="project" value="TreeGrafter"/>
</dbReference>
<dbReference type="Gene3D" id="6.10.140.140">
    <property type="match status" value="2"/>
</dbReference>
<dbReference type="CDD" id="cd07765">
    <property type="entry name" value="KRAB_A-box"/>
    <property type="match status" value="2"/>
</dbReference>
<reference evidence="17" key="1">
    <citation type="submission" date="2025-08" db="UniProtKB">
        <authorList>
            <consortium name="RefSeq"/>
        </authorList>
    </citation>
    <scope>IDENTIFICATION</scope>
    <source>
        <tissue evidence="17">Blood</tissue>
    </source>
</reference>
<dbReference type="KEGG" id="pgut:117668141"/>
<comment type="similarity">
    <text evidence="2">Belongs to the krueppel C2H2-type zinc-finger protein family.</text>
</comment>
<dbReference type="SMART" id="SM00431">
    <property type="entry name" value="SCAN"/>
    <property type="match status" value="1"/>
</dbReference>
<dbReference type="GO" id="GO:0000978">
    <property type="term" value="F:RNA polymerase II cis-regulatory region sequence-specific DNA binding"/>
    <property type="evidence" value="ECO:0007669"/>
    <property type="project" value="TreeGrafter"/>
</dbReference>
<dbReference type="RefSeq" id="XP_034277748.1">
    <property type="nucleotide sequence ID" value="XM_034421857.2"/>
</dbReference>
<dbReference type="SMART" id="SM00355">
    <property type="entry name" value="ZnF_C2H2"/>
    <property type="match status" value="11"/>
</dbReference>
<dbReference type="FunFam" id="3.30.160.60:FF:000478">
    <property type="entry name" value="Zinc finger protein 133"/>
    <property type="match status" value="2"/>
</dbReference>
<dbReference type="Pfam" id="PF02023">
    <property type="entry name" value="SCAN"/>
    <property type="match status" value="1"/>
</dbReference>
<feature type="domain" description="C2H2-type" evidence="13">
    <location>
        <begin position="242"/>
        <end position="269"/>
    </location>
</feature>
<dbReference type="AlphaFoldDB" id="A0A6P9C0M6"/>
<dbReference type="FunFam" id="3.30.160.60:FF:001772">
    <property type="entry name" value="Uncharacterized protein"/>
    <property type="match status" value="1"/>
</dbReference>
<dbReference type="Pfam" id="PF01352">
    <property type="entry name" value="KRAB"/>
    <property type="match status" value="2"/>
</dbReference>
<feature type="region of interest" description="Disordered" evidence="12">
    <location>
        <begin position="92"/>
        <end position="114"/>
    </location>
</feature>
<dbReference type="GeneID" id="117668141"/>
<evidence type="ECO:0000256" key="7">
    <source>
        <dbReference type="ARBA" id="ARBA00023015"/>
    </source>
</evidence>
<dbReference type="PROSITE" id="PS50804">
    <property type="entry name" value="SCAN_BOX"/>
    <property type="match status" value="1"/>
</dbReference>
<dbReference type="FunFam" id="3.30.160.60:FF:002061">
    <property type="entry name" value="Uncharacterized protein"/>
    <property type="match status" value="1"/>
</dbReference>
<feature type="domain" description="C2H2-type" evidence="13">
    <location>
        <begin position="934"/>
        <end position="961"/>
    </location>
</feature>
<dbReference type="PROSITE" id="PS50805">
    <property type="entry name" value="KRAB"/>
    <property type="match status" value="2"/>
</dbReference>
<keyword evidence="6" id="KW-0862">Zinc</keyword>
<dbReference type="SUPFAM" id="SSF57667">
    <property type="entry name" value="beta-beta-alpha zinc fingers"/>
    <property type="match status" value="8"/>
</dbReference>
<organism evidence="16 17">
    <name type="scientific">Pantherophis guttatus</name>
    <name type="common">Corn snake</name>
    <name type="synonym">Elaphe guttata</name>
    <dbReference type="NCBI Taxonomy" id="94885"/>
    <lineage>
        <taxon>Eukaryota</taxon>
        <taxon>Metazoa</taxon>
        <taxon>Chordata</taxon>
        <taxon>Craniata</taxon>
        <taxon>Vertebrata</taxon>
        <taxon>Euteleostomi</taxon>
        <taxon>Lepidosauria</taxon>
        <taxon>Squamata</taxon>
        <taxon>Bifurcata</taxon>
        <taxon>Unidentata</taxon>
        <taxon>Episquamata</taxon>
        <taxon>Toxicofera</taxon>
        <taxon>Serpentes</taxon>
        <taxon>Colubroidea</taxon>
        <taxon>Colubridae</taxon>
        <taxon>Colubrinae</taxon>
        <taxon>Pantherophis</taxon>
    </lineage>
</organism>
<feature type="domain" description="C2H2-type" evidence="13">
    <location>
        <begin position="298"/>
        <end position="325"/>
    </location>
</feature>
<dbReference type="GO" id="GO:0008270">
    <property type="term" value="F:zinc ion binding"/>
    <property type="evidence" value="ECO:0007669"/>
    <property type="project" value="UniProtKB-KW"/>
</dbReference>
<keyword evidence="5 11" id="KW-0863">Zinc-finger</keyword>
<name>A0A6P9C0M6_PANGU</name>
<evidence type="ECO:0000259" key="15">
    <source>
        <dbReference type="PROSITE" id="PS50805"/>
    </source>
</evidence>
<keyword evidence="16" id="KW-1185">Reference proteome</keyword>
<evidence type="ECO:0000313" key="17">
    <source>
        <dbReference type="RefSeq" id="XP_034277748.1"/>
    </source>
</evidence>
<evidence type="ECO:0000256" key="12">
    <source>
        <dbReference type="SAM" id="MobiDB-lite"/>
    </source>
</evidence>
<keyword evidence="7" id="KW-0805">Transcription regulation</keyword>
<dbReference type="PANTHER" id="PTHR23226">
    <property type="entry name" value="ZINC FINGER AND SCAN DOMAIN-CONTAINING"/>
    <property type="match status" value="1"/>
</dbReference>
<dbReference type="SUPFAM" id="SSF47353">
    <property type="entry name" value="Retrovirus capsid dimerization domain-like"/>
    <property type="match status" value="1"/>
</dbReference>
<feature type="domain" description="C2H2-type" evidence="13">
    <location>
        <begin position="270"/>
        <end position="297"/>
    </location>
</feature>
<dbReference type="CDD" id="cd07936">
    <property type="entry name" value="SCAN"/>
    <property type="match status" value="1"/>
</dbReference>
<dbReference type="InterPro" id="IPR038269">
    <property type="entry name" value="SCAN_sf"/>
</dbReference>
<dbReference type="InterPro" id="IPR036051">
    <property type="entry name" value="KRAB_dom_sf"/>
</dbReference>
<dbReference type="Proteomes" id="UP001652622">
    <property type="component" value="Unplaced"/>
</dbReference>
<evidence type="ECO:0000313" key="16">
    <source>
        <dbReference type="Proteomes" id="UP001652622"/>
    </source>
</evidence>
<feature type="domain" description="KRAB" evidence="15">
    <location>
        <begin position="713"/>
        <end position="793"/>
    </location>
</feature>
<evidence type="ECO:0000256" key="2">
    <source>
        <dbReference type="ARBA" id="ARBA00006991"/>
    </source>
</evidence>
<evidence type="ECO:0000256" key="6">
    <source>
        <dbReference type="ARBA" id="ARBA00022833"/>
    </source>
</evidence>
<dbReference type="InterPro" id="IPR036236">
    <property type="entry name" value="Znf_C2H2_sf"/>
</dbReference>
<evidence type="ECO:0000259" key="13">
    <source>
        <dbReference type="PROSITE" id="PS50157"/>
    </source>
</evidence>
<keyword evidence="9" id="KW-0804">Transcription</keyword>
<evidence type="ECO:0000259" key="14">
    <source>
        <dbReference type="PROSITE" id="PS50804"/>
    </source>
</evidence>
<feature type="domain" description="C2H2-type" evidence="13">
    <location>
        <begin position="410"/>
        <end position="437"/>
    </location>
</feature>
<feature type="domain" description="C2H2-type" evidence="13">
    <location>
        <begin position="906"/>
        <end position="933"/>
    </location>
</feature>
<dbReference type="GO" id="GO:0005634">
    <property type="term" value="C:nucleus"/>
    <property type="evidence" value="ECO:0007669"/>
    <property type="project" value="UniProtKB-SubCell"/>
</dbReference>
<feature type="domain" description="C2H2-type" evidence="13">
    <location>
        <begin position="354"/>
        <end position="381"/>
    </location>
</feature>
<feature type="domain" description="C2H2-type" evidence="13">
    <location>
        <begin position="214"/>
        <end position="241"/>
    </location>
</feature>
<dbReference type="PANTHER" id="PTHR23226:SF379">
    <property type="entry name" value="C2H2-TYPE DOMAIN-CONTAINING PROTEIN"/>
    <property type="match status" value="1"/>
</dbReference>
<feature type="domain" description="SCAN box" evidence="14">
    <location>
        <begin position="559"/>
        <end position="637"/>
    </location>
</feature>
<dbReference type="FunFam" id="3.30.160.60:FF:000065">
    <property type="entry name" value="B-cell CLL/lymphoma 6, member B"/>
    <property type="match status" value="1"/>
</dbReference>
<evidence type="ECO:0000256" key="8">
    <source>
        <dbReference type="ARBA" id="ARBA00023125"/>
    </source>
</evidence>
<dbReference type="FunFam" id="3.30.160.60:FF:000710">
    <property type="entry name" value="Zinc finger protein 768"/>
    <property type="match status" value="1"/>
</dbReference>
<dbReference type="SUPFAM" id="SSF109640">
    <property type="entry name" value="KRAB domain (Kruppel-associated box)"/>
    <property type="match status" value="2"/>
</dbReference>
<protein>
    <submittedName>
        <fullName evidence="17">Zinc finger protein 708-like</fullName>
    </submittedName>
</protein>
<proteinExistence type="inferred from homology"/>
<feature type="domain" description="C2H2-type" evidence="13">
    <location>
        <begin position="326"/>
        <end position="353"/>
    </location>
</feature>
<dbReference type="InterPro" id="IPR001909">
    <property type="entry name" value="KRAB"/>
</dbReference>
<dbReference type="FunFam" id="3.30.160.60:FF:002343">
    <property type="entry name" value="Zinc finger protein 33A"/>
    <property type="match status" value="2"/>
</dbReference>
<keyword evidence="4" id="KW-0677">Repeat</keyword>
<evidence type="ECO:0000256" key="11">
    <source>
        <dbReference type="PROSITE-ProRule" id="PRU00042"/>
    </source>
</evidence>
<dbReference type="FunFam" id="3.30.160.60:FF:000443">
    <property type="entry name" value="Zinc finger protein 41"/>
    <property type="match status" value="1"/>
</dbReference>
<dbReference type="Pfam" id="PF00096">
    <property type="entry name" value="zf-C2H2"/>
    <property type="match status" value="9"/>
</dbReference>
<evidence type="ECO:0000256" key="1">
    <source>
        <dbReference type="ARBA" id="ARBA00004123"/>
    </source>
</evidence>
<sequence>MALGPQSGLSFPWAAAETLVALPPKAAVSFKEVAVYFAEEEWALLDRGQKTLYREVMLETYGIVASLSLVTEDFPAQELRCISSRIAKDEEQEAGDLKGSGGQEGQKGETRRNLSDFRAEDSCRNLIQKQEEKNKYPSGSRALISEFKLELHHRIYTREKLYQRSGWTKSSNFLSHQKIHSSEKSDTCSAHGKNFLQIGDLLPYQRIYGEQKVFKCSECGRQFNQSASLTRHQQLHREERPYQCLEYGKSFGKNTSLISQRGIHAEEKLYKCSECGKTFSHTALLGQHKKIHWGEKPYLCSECPKTFNTNAGLVSHRRIHTGEKPYVCLECGKCFRQRTHLTTHRRTHTGEKPYKCFECGRNFSQSSHLTLHQRTHTGEKPYRCFMCEKRFSNRTYLNCHERTHTGEKPYKCLECGKSFSQSTSLSIHKKIHQGEKPYACFVCRKSYSCKKNLTSHQRCCGPPAACGAGSGVGEEKPLFPKMAQKIPLRQAGPMSGKSSADPRDPWVLWNPIENKAPRDTAGEEEGKGYHSVEPEAPGEVWEQAKQNILEEEASWVAQHRNIREFCYQEAEGPRDICSRLYHLYRQWLKPEIHTKAQMLDLVILEQFLTILPPEVENWVRECGAETSSQAVALAEGFLLNQAEEKRLEELQEPFVDKFAGPSKIQGDTPYRSQDLVLRGMSQEDTELENGMTPMVPMETSLLSGGAESTIVLPAQEEVGVHFTKEEWALLDSRQRTLHGEVMMETSRILACLRAEQGIKSYKEPHLAPEPTSKNEMAEETFCSQSKLTRNEGNHLKYREEKASAPPAVIQNLQIQSDSKGERTEKCQFCGERIMDKTDSCKRCGTQNKMAQNGGTGSRRYDSRPNPMTVTYYIGEKPYHCTECGKSFRQNYHLSYHKRTHTGEKPYKCSECGRGFALSGALTTHKRTHTGEKPYKCLECGKSFCRNSSLISHKKIHKEEKPC</sequence>
<dbReference type="Gene3D" id="1.10.4020.10">
    <property type="entry name" value="DNA breaking-rejoining enzymes"/>
    <property type="match status" value="1"/>
</dbReference>
<dbReference type="FunFam" id="3.30.160.60:FF:002716">
    <property type="entry name" value="Zinc finger protein 212"/>
    <property type="match status" value="1"/>
</dbReference>
<evidence type="ECO:0000256" key="4">
    <source>
        <dbReference type="ARBA" id="ARBA00022737"/>
    </source>
</evidence>
<dbReference type="FunFam" id="3.30.160.60:FF:000188">
    <property type="entry name" value="Zinc finger protein 787"/>
    <property type="match status" value="1"/>
</dbReference>
<evidence type="ECO:0000256" key="10">
    <source>
        <dbReference type="ARBA" id="ARBA00023242"/>
    </source>
</evidence>
<dbReference type="InterPro" id="IPR013087">
    <property type="entry name" value="Znf_C2H2_type"/>
</dbReference>
<feature type="domain" description="C2H2-type" evidence="13">
    <location>
        <begin position="438"/>
        <end position="458"/>
    </location>
</feature>
<keyword evidence="3" id="KW-0479">Metal-binding</keyword>
<evidence type="ECO:0000256" key="5">
    <source>
        <dbReference type="ARBA" id="ARBA00022771"/>
    </source>
</evidence>
<feature type="domain" description="C2H2-type" evidence="13">
    <location>
        <begin position="878"/>
        <end position="905"/>
    </location>
</feature>
<comment type="subcellular location">
    <subcellularLocation>
        <location evidence="1">Nucleus</location>
    </subcellularLocation>
</comment>
<keyword evidence="8" id="KW-0238">DNA-binding</keyword>